<feature type="transmembrane region" description="Helical" evidence="13">
    <location>
        <begin position="354"/>
        <end position="377"/>
    </location>
</feature>
<keyword evidence="10" id="KW-0862">Zinc</keyword>
<protein>
    <recommendedName>
        <fullName evidence="4">RING-type E3 ubiquitin transferase</fullName>
        <ecNumber evidence="4">2.3.2.27</ecNumber>
    </recommendedName>
</protein>
<dbReference type="Gene3D" id="3.30.40.10">
    <property type="entry name" value="Zinc/RING finger domain, C3HC4 (zinc finger)"/>
    <property type="match status" value="1"/>
</dbReference>
<comment type="subcellular location">
    <subcellularLocation>
        <location evidence="2">Membrane</location>
        <topology evidence="2">Multi-pass membrane protein</topology>
    </subcellularLocation>
</comment>
<feature type="transmembrane region" description="Helical" evidence="13">
    <location>
        <begin position="274"/>
        <end position="291"/>
    </location>
</feature>
<dbReference type="RefSeq" id="XP_014563623.1">
    <property type="nucleotide sequence ID" value="XM_014708137.1"/>
</dbReference>
<dbReference type="GO" id="GO:0008270">
    <property type="term" value="F:zinc ion binding"/>
    <property type="evidence" value="ECO:0007669"/>
    <property type="project" value="UniProtKB-KW"/>
</dbReference>
<dbReference type="SUPFAM" id="SSF57850">
    <property type="entry name" value="RING/U-box"/>
    <property type="match status" value="1"/>
</dbReference>
<dbReference type="Proteomes" id="UP000031056">
    <property type="component" value="Unassembled WGS sequence"/>
</dbReference>
<evidence type="ECO:0000256" key="9">
    <source>
        <dbReference type="ARBA" id="ARBA00022786"/>
    </source>
</evidence>
<evidence type="ECO:0000256" key="5">
    <source>
        <dbReference type="ARBA" id="ARBA00022679"/>
    </source>
</evidence>
<feature type="transmembrane region" description="Helical" evidence="13">
    <location>
        <begin position="311"/>
        <end position="333"/>
    </location>
</feature>
<dbReference type="VEuPathDB" id="MicrosporidiaDB:M896_060810"/>
<dbReference type="PANTHER" id="PTHR13145:SF0">
    <property type="entry name" value="E3 UBIQUITIN-PROTEIN LIGASE MARCHF6"/>
    <property type="match status" value="1"/>
</dbReference>
<organism evidence="15 16">
    <name type="scientific">Ordospora colligata OC4</name>
    <dbReference type="NCBI Taxonomy" id="1354746"/>
    <lineage>
        <taxon>Eukaryota</taxon>
        <taxon>Fungi</taxon>
        <taxon>Fungi incertae sedis</taxon>
        <taxon>Microsporidia</taxon>
        <taxon>Ordosporidae</taxon>
        <taxon>Ordospora</taxon>
    </lineage>
</organism>
<evidence type="ECO:0000256" key="12">
    <source>
        <dbReference type="ARBA" id="ARBA00023136"/>
    </source>
</evidence>
<dbReference type="Pfam" id="PF12906">
    <property type="entry name" value="RINGv"/>
    <property type="match status" value="1"/>
</dbReference>
<feature type="transmembrane region" description="Helical" evidence="13">
    <location>
        <begin position="780"/>
        <end position="800"/>
    </location>
</feature>
<proteinExistence type="predicted"/>
<evidence type="ECO:0000313" key="15">
    <source>
        <dbReference type="EMBL" id="KHN69581.1"/>
    </source>
</evidence>
<dbReference type="InterPro" id="IPR011016">
    <property type="entry name" value="Znf_RING-CH"/>
</dbReference>
<feature type="transmembrane region" description="Helical" evidence="13">
    <location>
        <begin position="682"/>
        <end position="702"/>
    </location>
</feature>
<feature type="transmembrane region" description="Helical" evidence="13">
    <location>
        <begin position="497"/>
        <end position="518"/>
    </location>
</feature>
<dbReference type="InterPro" id="IPR013083">
    <property type="entry name" value="Znf_RING/FYVE/PHD"/>
</dbReference>
<evidence type="ECO:0000256" key="11">
    <source>
        <dbReference type="ARBA" id="ARBA00022989"/>
    </source>
</evidence>
<gene>
    <name evidence="15" type="ORF">M896_060810</name>
</gene>
<evidence type="ECO:0000256" key="2">
    <source>
        <dbReference type="ARBA" id="ARBA00004141"/>
    </source>
</evidence>
<dbReference type="HOGENOM" id="CLU_350220_0_0_1"/>
<keyword evidence="5" id="KW-0808">Transferase</keyword>
<keyword evidence="12 13" id="KW-0472">Membrane</keyword>
<keyword evidence="11 13" id="KW-1133">Transmembrane helix</keyword>
<feature type="transmembrane region" description="Helical" evidence="13">
    <location>
        <begin position="722"/>
        <end position="741"/>
    </location>
</feature>
<feature type="transmembrane region" description="Helical" evidence="13">
    <location>
        <begin position="753"/>
        <end position="774"/>
    </location>
</feature>
<keyword evidence="8" id="KW-0863">Zinc-finger</keyword>
<evidence type="ECO:0000313" key="16">
    <source>
        <dbReference type="Proteomes" id="UP000031056"/>
    </source>
</evidence>
<feature type="domain" description="RING-CH-type" evidence="14">
    <location>
        <begin position="1"/>
        <end position="58"/>
    </location>
</feature>
<keyword evidence="6 13" id="KW-0812">Transmembrane</keyword>
<feature type="transmembrane region" description="Helical" evidence="13">
    <location>
        <begin position="122"/>
        <end position="142"/>
    </location>
</feature>
<comment type="pathway">
    <text evidence="3">Protein modification; protein ubiquitination.</text>
</comment>
<dbReference type="PANTHER" id="PTHR13145">
    <property type="entry name" value="SSM4 PROTEIN"/>
    <property type="match status" value="1"/>
</dbReference>
<dbReference type="STRING" id="1354746.A0A0B2UER9"/>
<dbReference type="SMART" id="SM00744">
    <property type="entry name" value="RINGv"/>
    <property type="match status" value="1"/>
</dbReference>
<feature type="transmembrane region" description="Helical" evidence="13">
    <location>
        <begin position="608"/>
        <end position="629"/>
    </location>
</feature>
<dbReference type="InParanoid" id="A0A0B2UER9"/>
<evidence type="ECO:0000259" key="14">
    <source>
        <dbReference type="PROSITE" id="PS51292"/>
    </source>
</evidence>
<dbReference type="GO" id="GO:0005789">
    <property type="term" value="C:endoplasmic reticulum membrane"/>
    <property type="evidence" value="ECO:0007669"/>
    <property type="project" value="TreeGrafter"/>
</dbReference>
<keyword evidence="16" id="KW-1185">Reference proteome</keyword>
<evidence type="ECO:0000256" key="10">
    <source>
        <dbReference type="ARBA" id="ARBA00022833"/>
    </source>
</evidence>
<keyword evidence="9" id="KW-0833">Ubl conjugation pathway</keyword>
<feature type="transmembrane region" description="Helical" evidence="13">
    <location>
        <begin position="459"/>
        <end position="477"/>
    </location>
</feature>
<evidence type="ECO:0000256" key="1">
    <source>
        <dbReference type="ARBA" id="ARBA00000900"/>
    </source>
</evidence>
<sequence length="835" mass="95671">MKSGCKICHGGESADDELFSPCRCAGTIKYIHKGCLLSWMAFTKTNRCNICHYQYKFKEVYKEDVPERLPIWMIVKGVAEAGWRVITVLIWSLLHVCKWIGIFYVNGGVFMLCIGMCVEMDIMSIGQVGMLIGAGIPLTWLAQMNQMLFVQIRKRVDADARRRGMRSVLMTVRNEEASVEPNEQGNIRRRNVNVGEPEYIANEMNYMNESVSDVSVPLNERQNELNMGLEVNVSTNMNGIEMGDGVPETSQESIALSSPYSQCINALMKAVHEIYGLTVPVLFLPGIYAISRMAYVPAMRCSFADFLDDVWLNQVCNRMMAFGIVFWIVIEFMERMQTMMKGRLMRATVLFMKTYYIILVNTICINMILGLAIHYMFVCTLNGRVSILEIGDEYGMVVQGIISFGLHVFIGHSFGMGMRNILLAFKKCFRAGVLHFVPDEEESRMDELHEASKMPIGKVHLKIGMLLAFILFLYGFGFKVIRSVCGEIARPVVIDGYLKMCVMCKMFSVAMYSSKILCEYLVYGVNRMVMLESKILSMDNFLYNACIKRYEKERLIWCANKNKIFRRQHIHARGRRRVNDEEIEKYFRKQCNTDFSIFYVPRMFASRCMCIGVSVAIVLYGICAGYCKVTKLVIEWIDVSAYVGDDVDVMFISVLVILLRITWMIIFVVYEKMNKGRGVGRLCIALCKYGVANVYMNLVYPVFGSMMVMMLLNDDYERDGAYLLKLFVFFFSSTSIVKGIFHSSPESYSFKALIRELCKINALLSIVLGVWYIYNATRMLFGLSNVEFVAICVLVGYLLFVSKKVRQRISGGKGFYRRLVEENYLIERRIMSVDE</sequence>
<evidence type="ECO:0000256" key="6">
    <source>
        <dbReference type="ARBA" id="ARBA00022692"/>
    </source>
</evidence>
<evidence type="ECO:0000256" key="13">
    <source>
        <dbReference type="SAM" id="Phobius"/>
    </source>
</evidence>
<dbReference type="EMBL" id="JOKQ01000006">
    <property type="protein sequence ID" value="KHN69581.1"/>
    <property type="molecule type" value="Genomic_DNA"/>
</dbReference>
<feature type="transmembrane region" description="Helical" evidence="13">
    <location>
        <begin position="81"/>
        <end position="102"/>
    </location>
</feature>
<dbReference type="GO" id="GO:0036503">
    <property type="term" value="P:ERAD pathway"/>
    <property type="evidence" value="ECO:0007669"/>
    <property type="project" value="TreeGrafter"/>
</dbReference>
<name>A0A0B2UER9_9MICR</name>
<dbReference type="OrthoDB" id="2190858at2759"/>
<comment type="catalytic activity">
    <reaction evidence="1">
        <text>S-ubiquitinyl-[E2 ubiquitin-conjugating enzyme]-L-cysteine + [acceptor protein]-L-lysine = [E2 ubiquitin-conjugating enzyme]-L-cysteine + N(6)-ubiquitinyl-[acceptor protein]-L-lysine.</text>
        <dbReference type="EC" id="2.3.2.27"/>
    </reaction>
</comment>
<feature type="transmembrane region" description="Helical" evidence="13">
    <location>
        <begin position="649"/>
        <end position="670"/>
    </location>
</feature>
<evidence type="ECO:0000256" key="7">
    <source>
        <dbReference type="ARBA" id="ARBA00022723"/>
    </source>
</evidence>
<evidence type="ECO:0000256" key="3">
    <source>
        <dbReference type="ARBA" id="ARBA00004906"/>
    </source>
</evidence>
<reference evidence="15 16" key="1">
    <citation type="journal article" date="2014" name="MBio">
        <title>The Ordospora colligata genome; evolution of extreme reduction in microsporidia and host-to-parasite horizontal gene transfer.</title>
        <authorList>
            <person name="Pombert J.-F."/>
            <person name="Haag K.L."/>
            <person name="Beidas S."/>
            <person name="Ebert D."/>
            <person name="Keeling P.J."/>
        </authorList>
    </citation>
    <scope>NUCLEOTIDE SEQUENCE [LARGE SCALE GENOMIC DNA]</scope>
    <source>
        <strain evidence="15 16">OC4</strain>
    </source>
</reference>
<accession>A0A0B2UER9</accession>
<dbReference type="PROSITE" id="PS51292">
    <property type="entry name" value="ZF_RING_CH"/>
    <property type="match status" value="1"/>
</dbReference>
<feature type="transmembrane region" description="Helical" evidence="13">
    <location>
        <begin position="397"/>
        <end position="417"/>
    </location>
</feature>
<dbReference type="GO" id="GO:0061630">
    <property type="term" value="F:ubiquitin protein ligase activity"/>
    <property type="evidence" value="ECO:0007669"/>
    <property type="project" value="UniProtKB-EC"/>
</dbReference>
<dbReference type="GeneID" id="26261952"/>
<dbReference type="AlphaFoldDB" id="A0A0B2UER9"/>
<keyword evidence="7" id="KW-0479">Metal-binding</keyword>
<dbReference type="EC" id="2.3.2.27" evidence="4"/>
<comment type="caution">
    <text evidence="15">The sequence shown here is derived from an EMBL/GenBank/DDBJ whole genome shotgun (WGS) entry which is preliminary data.</text>
</comment>
<evidence type="ECO:0000256" key="4">
    <source>
        <dbReference type="ARBA" id="ARBA00012483"/>
    </source>
</evidence>
<evidence type="ECO:0000256" key="8">
    <source>
        <dbReference type="ARBA" id="ARBA00022771"/>
    </source>
</evidence>